<keyword evidence="2" id="KW-0472">Membrane</keyword>
<reference evidence="3" key="1">
    <citation type="submission" date="2020-11" db="EMBL/GenBank/DDBJ databases">
        <authorList>
            <person name="Tran Van P."/>
        </authorList>
    </citation>
    <scope>NUCLEOTIDE SEQUENCE</scope>
</reference>
<feature type="transmembrane region" description="Helical" evidence="2">
    <location>
        <begin position="89"/>
        <end position="107"/>
    </location>
</feature>
<gene>
    <name evidence="3" type="ORF">CTOB1V02_LOCUS2695</name>
</gene>
<dbReference type="AlphaFoldDB" id="A0A7R8ZKD3"/>
<feature type="compositionally biased region" description="Polar residues" evidence="1">
    <location>
        <begin position="17"/>
        <end position="29"/>
    </location>
</feature>
<evidence type="ECO:0000313" key="3">
    <source>
        <dbReference type="EMBL" id="CAD7224742.1"/>
    </source>
</evidence>
<dbReference type="InterPro" id="IPR032073">
    <property type="entry name" value="FNDC5_C"/>
</dbReference>
<dbReference type="OrthoDB" id="6424355at2759"/>
<accession>A0A7R8ZKD3</accession>
<dbReference type="EMBL" id="OB660431">
    <property type="protein sequence ID" value="CAD7224742.1"/>
    <property type="molecule type" value="Genomic_DNA"/>
</dbReference>
<protein>
    <submittedName>
        <fullName evidence="3">Uncharacterized protein</fullName>
    </submittedName>
</protein>
<keyword evidence="2" id="KW-0812">Transmembrane</keyword>
<sequence>MDSSEDDPQATDRSKRNPCNDTNPSSYRDSSPDEETGTGGIFFDALNSSYLADSQNGSFVTHYGRGWYFLPRPPTRDYTSGTVVRPEEVGVLLVVFVLWMLAVALFFNRWGKIRMLEPYVPPSYAYASSVSEEHRSSLHQRDSAVGIGLLSNTRKSTREGELKSRQHFSLKRLSTCGCMYTDVSSLENDKRDPPELPADSLRRFPLPAF</sequence>
<name>A0A7R8ZKD3_9CRUS</name>
<organism evidence="3">
    <name type="scientific">Cyprideis torosa</name>
    <dbReference type="NCBI Taxonomy" id="163714"/>
    <lineage>
        <taxon>Eukaryota</taxon>
        <taxon>Metazoa</taxon>
        <taxon>Ecdysozoa</taxon>
        <taxon>Arthropoda</taxon>
        <taxon>Crustacea</taxon>
        <taxon>Oligostraca</taxon>
        <taxon>Ostracoda</taxon>
        <taxon>Podocopa</taxon>
        <taxon>Podocopida</taxon>
        <taxon>Cytherocopina</taxon>
        <taxon>Cytheroidea</taxon>
        <taxon>Cytherideidae</taxon>
        <taxon>Cyprideis</taxon>
    </lineage>
</organism>
<proteinExistence type="predicted"/>
<dbReference type="PANTHER" id="PTHR21104:SF1">
    <property type="entry name" value="FIBRONECTIN TYPE III DOMAIN-CONTAINING PROTEIN"/>
    <property type="match status" value="1"/>
</dbReference>
<evidence type="ECO:0000256" key="1">
    <source>
        <dbReference type="SAM" id="MobiDB-lite"/>
    </source>
</evidence>
<feature type="region of interest" description="Disordered" evidence="1">
    <location>
        <begin position="1"/>
        <end position="35"/>
    </location>
</feature>
<dbReference type="Pfam" id="PF16066">
    <property type="entry name" value="DUF4808"/>
    <property type="match status" value="1"/>
</dbReference>
<evidence type="ECO:0000256" key="2">
    <source>
        <dbReference type="SAM" id="Phobius"/>
    </source>
</evidence>
<dbReference type="PANTHER" id="PTHR21104">
    <property type="entry name" value="FIBRONECTIN TYPE III DOMAIN-CONTAINING PROTEIN"/>
    <property type="match status" value="1"/>
</dbReference>
<keyword evidence="2" id="KW-1133">Transmembrane helix</keyword>